<reference evidence="3" key="1">
    <citation type="submission" date="2016-04" db="EMBL/GenBank/DDBJ databases">
        <authorList>
            <person name="Ray J."/>
            <person name="Price M."/>
            <person name="Deutschbauer A."/>
        </authorList>
    </citation>
    <scope>NUCLEOTIDE SEQUENCE [LARGE SCALE GENOMIC DNA]</scope>
    <source>
        <strain evidence="3">FW300-N2E2</strain>
    </source>
</reference>
<dbReference type="Pfam" id="PF01380">
    <property type="entry name" value="SIS"/>
    <property type="match status" value="1"/>
</dbReference>
<dbReference type="InterPro" id="IPR035474">
    <property type="entry name" value="SIS_Kpsf"/>
</dbReference>
<dbReference type="PROSITE" id="PS51464">
    <property type="entry name" value="SIS"/>
    <property type="match status" value="1"/>
</dbReference>
<name>A0A159ZUI6_PSEFL</name>
<evidence type="ECO:0000259" key="1">
    <source>
        <dbReference type="PROSITE" id="PS51464"/>
    </source>
</evidence>
<sequence length="198" mass="21435">MSQRLNRIKGILAAEAKAISSVEIDDRYDQAIELMKTCEGKLIITGIGKAGFIAKKFAATLCSTGTPAVYIHPAEAAHGDLGVIEKNDLIFAFSTSGKTREVIELIKFSRHLTSGKVIAITSHPESELRDNADLVLDMGIIEEPCYLGLTPSASIAVMSAISDAITLTLMEEKGITRHDYGIRHHGGYLGHKARLDNE</sequence>
<gene>
    <name evidence="2" type="ORF">TK06_04675</name>
</gene>
<organism evidence="2 3">
    <name type="scientific">Pseudomonas fluorescens</name>
    <dbReference type="NCBI Taxonomy" id="294"/>
    <lineage>
        <taxon>Bacteria</taxon>
        <taxon>Pseudomonadati</taxon>
        <taxon>Pseudomonadota</taxon>
        <taxon>Gammaproteobacteria</taxon>
        <taxon>Pseudomonadales</taxon>
        <taxon>Pseudomonadaceae</taxon>
        <taxon>Pseudomonas</taxon>
    </lineage>
</organism>
<accession>A0A159ZUI6</accession>
<dbReference type="EMBL" id="CP015225">
    <property type="protein sequence ID" value="AMZ70429.1"/>
    <property type="molecule type" value="Genomic_DNA"/>
</dbReference>
<dbReference type="Proteomes" id="UP000076083">
    <property type="component" value="Chromosome"/>
</dbReference>
<dbReference type="RefSeq" id="WP_008071439.1">
    <property type="nucleotide sequence ID" value="NZ_CP015225.1"/>
</dbReference>
<proteinExistence type="predicted"/>
<dbReference type="GO" id="GO:0097367">
    <property type="term" value="F:carbohydrate derivative binding"/>
    <property type="evidence" value="ECO:0007669"/>
    <property type="project" value="InterPro"/>
</dbReference>
<dbReference type="InterPro" id="IPR001347">
    <property type="entry name" value="SIS_dom"/>
</dbReference>
<dbReference type="AlphaFoldDB" id="A0A159ZUI6"/>
<evidence type="ECO:0000313" key="3">
    <source>
        <dbReference type="Proteomes" id="UP000076083"/>
    </source>
</evidence>
<dbReference type="InterPro" id="IPR046348">
    <property type="entry name" value="SIS_dom_sf"/>
</dbReference>
<protein>
    <submittedName>
        <fullName evidence="2">Capsule biosynthesis protein</fullName>
    </submittedName>
</protein>
<dbReference type="PANTHER" id="PTHR38418">
    <property type="entry name" value="SUGAR ISOMERASE, KPSF/GUTQ (AFU_ORTHOLOGUE AFUA_6G08860)"/>
    <property type="match status" value="1"/>
</dbReference>
<dbReference type="GO" id="GO:1901135">
    <property type="term" value="P:carbohydrate derivative metabolic process"/>
    <property type="evidence" value="ECO:0007669"/>
    <property type="project" value="InterPro"/>
</dbReference>
<evidence type="ECO:0000313" key="2">
    <source>
        <dbReference type="EMBL" id="AMZ70429.1"/>
    </source>
</evidence>
<dbReference type="CDD" id="cd05014">
    <property type="entry name" value="SIS_Kpsf"/>
    <property type="match status" value="1"/>
</dbReference>
<reference evidence="2 3" key="2">
    <citation type="journal article" date="2018" name="Nature">
        <title>Mutant phenotypes for thousands of bacterial genes of unknown function.</title>
        <authorList>
            <person name="Price M.N."/>
            <person name="Wetmore K.M."/>
            <person name="Waters R.J."/>
            <person name="Callaghan M."/>
            <person name="Ray J."/>
            <person name="Liu H."/>
            <person name="Kuehl J.V."/>
            <person name="Melnyk R.A."/>
            <person name="Lamson J.S."/>
            <person name="Suh Y."/>
            <person name="Carlson H.K."/>
            <person name="Esquivel Z."/>
            <person name="Sadeeshkumar H."/>
            <person name="Chakraborty R."/>
            <person name="Zane G.M."/>
            <person name="Rubin B.E."/>
            <person name="Wall J.D."/>
            <person name="Visel A."/>
            <person name="Bristow J."/>
            <person name="Blow M.J."/>
            <person name="Arkin A.P."/>
            <person name="Deutschbauer A.M."/>
        </authorList>
    </citation>
    <scope>NUCLEOTIDE SEQUENCE [LARGE SCALE GENOMIC DNA]</scope>
    <source>
        <strain evidence="2 3">FW300-N2E2</strain>
    </source>
</reference>
<dbReference type="SUPFAM" id="SSF53697">
    <property type="entry name" value="SIS domain"/>
    <property type="match status" value="1"/>
</dbReference>
<feature type="domain" description="SIS" evidence="1">
    <location>
        <begin position="31"/>
        <end position="175"/>
    </location>
</feature>
<dbReference type="PANTHER" id="PTHR38418:SF2">
    <property type="entry name" value="SUGAR ISOMERASE, KPSF_GUTQ (AFU_ORTHOLOGUE AFUA_6G08860)"/>
    <property type="match status" value="1"/>
</dbReference>
<dbReference type="Gene3D" id="3.40.50.10490">
    <property type="entry name" value="Glucose-6-phosphate isomerase like protein, domain 1"/>
    <property type="match status" value="1"/>
</dbReference>